<reference evidence="13" key="1">
    <citation type="submission" date="2022-01" db="EMBL/GenBank/DDBJ databases">
        <authorList>
            <person name="King R."/>
        </authorList>
    </citation>
    <scope>NUCLEOTIDE SEQUENCE</scope>
</reference>
<evidence type="ECO:0000256" key="5">
    <source>
        <dbReference type="ARBA" id="ARBA00022750"/>
    </source>
</evidence>
<dbReference type="Gene3D" id="4.10.60.10">
    <property type="entry name" value="Zinc finger, CCHC-type"/>
    <property type="match status" value="1"/>
</dbReference>
<dbReference type="GO" id="GO:0008270">
    <property type="term" value="F:zinc ion binding"/>
    <property type="evidence" value="ECO:0007669"/>
    <property type="project" value="UniProtKB-KW"/>
</dbReference>
<dbReference type="GO" id="GO:0004190">
    <property type="term" value="F:aspartic-type endopeptidase activity"/>
    <property type="evidence" value="ECO:0007669"/>
    <property type="project" value="UniProtKB-KW"/>
</dbReference>
<dbReference type="PANTHER" id="PTHR37984:SF5">
    <property type="entry name" value="PROTEIN NYNRIN-LIKE"/>
    <property type="match status" value="1"/>
</dbReference>
<keyword evidence="4" id="KW-0540">Nuclease</keyword>
<evidence type="ECO:0000256" key="8">
    <source>
        <dbReference type="ARBA" id="ARBA00023268"/>
    </source>
</evidence>
<evidence type="ECO:0008006" key="15">
    <source>
        <dbReference type="Google" id="ProtNLM"/>
    </source>
</evidence>
<keyword evidence="9" id="KW-0479">Metal-binding</keyword>
<dbReference type="SMART" id="SM00343">
    <property type="entry name" value="ZnF_C2HC"/>
    <property type="match status" value="2"/>
</dbReference>
<evidence type="ECO:0000313" key="14">
    <source>
        <dbReference type="Proteomes" id="UP001152798"/>
    </source>
</evidence>
<dbReference type="GO" id="GO:0071897">
    <property type="term" value="P:DNA biosynthetic process"/>
    <property type="evidence" value="ECO:0007669"/>
    <property type="project" value="UniProtKB-ARBA"/>
</dbReference>
<dbReference type="Pfam" id="PF17919">
    <property type="entry name" value="RT_RNaseH_2"/>
    <property type="match status" value="1"/>
</dbReference>
<dbReference type="Gene3D" id="2.40.70.10">
    <property type="entry name" value="Acid Proteases"/>
    <property type="match status" value="1"/>
</dbReference>
<keyword evidence="7" id="KW-0238">DNA-binding</keyword>
<keyword evidence="8" id="KW-0511">Multifunctional enzyme</keyword>
<keyword evidence="2" id="KW-0808">Transferase</keyword>
<dbReference type="FunFam" id="3.30.70.270:FF:000026">
    <property type="entry name" value="Transposon Ty3-G Gag-Pol polyprotein"/>
    <property type="match status" value="1"/>
</dbReference>
<dbReference type="PANTHER" id="PTHR37984">
    <property type="entry name" value="PROTEIN CBG26694"/>
    <property type="match status" value="1"/>
</dbReference>
<sequence>MSDDKEETPETTNEAPDKDDDNDSGQPNTENNIADGADSDGSKYIKLKVVGNDQNGIHFRLKMTTQLLKLKKSYSTHVGVPVSGLRFLFDGKRISDDDTPKQFIRGLSDQSMRQYLLLQNPKTFNEAKSKALALEASILDNNGISGENIIDPSVGRLSRAIKFSSTPRVQRNSRTRLRIQQKQDINFKNLGVDGLCFRCGRNNHNAKDCRINPKKIRCKHCEKTGHVEKVCFKKLVSEKKNINSVKNEGTDSDSDSLEAYDIYPIIDIYANQTVQKFQDAQKYFVSIKIENKFQTFEVDSGAGQTLLPKTNFYELHLNAKMQSTNIRFRSYTSGIIPLGYVEVPVQYKNILSQEILFVVPDGLIPLLGRTWIRHLNIKLEDLDSKESPYQNTSIAKNSIACVNPANLLQNIYLNFKSIFEQRIDCPKSIQCNIKLRENSKPVYFKAREVPFALKIKMEEELYNLEREGIITPTQVSDWASPLIEAITEAPRPQNQDDIKRFLGIVAYYSRFIHNVSTITHPLRLLLQKKRQFHWSSDCELAFKKLKVEMANERVLVPFHPELPLVVASDTSPTVIAGVLSHIVDGIEKPIAFVSRSLSKSEMNYSQLDREALAIMFSLKKFYYFLFGRTFTLITDNKPLSRIFHESTNLPALTSARLLRYAAWLSNFDYMIQHRPAEENAYADYLSRTPQKEETTAIEEELNTEVDLISNEEVYNISNNSLNYKTLVKETARR</sequence>
<keyword evidence="14" id="KW-1185">Reference proteome</keyword>
<evidence type="ECO:0000256" key="9">
    <source>
        <dbReference type="PROSITE-ProRule" id="PRU00047"/>
    </source>
</evidence>
<keyword evidence="1" id="KW-0645">Protease</keyword>
<evidence type="ECO:0000259" key="11">
    <source>
        <dbReference type="PROSITE" id="PS50053"/>
    </source>
</evidence>
<keyword evidence="9" id="KW-0863">Zinc-finger</keyword>
<dbReference type="GO" id="GO:0006508">
    <property type="term" value="P:proteolysis"/>
    <property type="evidence" value="ECO:0007669"/>
    <property type="project" value="UniProtKB-KW"/>
</dbReference>
<dbReference type="GO" id="GO:0004519">
    <property type="term" value="F:endonuclease activity"/>
    <property type="evidence" value="ECO:0007669"/>
    <property type="project" value="UniProtKB-KW"/>
</dbReference>
<keyword evidence="9" id="KW-0862">Zinc</keyword>
<gene>
    <name evidence="13" type="ORF">NEZAVI_LOCUS5731</name>
</gene>
<evidence type="ECO:0000259" key="12">
    <source>
        <dbReference type="PROSITE" id="PS50158"/>
    </source>
</evidence>
<dbReference type="InterPro" id="IPR029071">
    <property type="entry name" value="Ubiquitin-like_domsf"/>
</dbReference>
<dbReference type="Pfam" id="PF11976">
    <property type="entry name" value="Rad60-SLD"/>
    <property type="match status" value="1"/>
</dbReference>
<organism evidence="13 14">
    <name type="scientific">Nezara viridula</name>
    <name type="common">Southern green stink bug</name>
    <name type="synonym">Cimex viridulus</name>
    <dbReference type="NCBI Taxonomy" id="85310"/>
    <lineage>
        <taxon>Eukaryota</taxon>
        <taxon>Metazoa</taxon>
        <taxon>Ecdysozoa</taxon>
        <taxon>Arthropoda</taxon>
        <taxon>Hexapoda</taxon>
        <taxon>Insecta</taxon>
        <taxon>Pterygota</taxon>
        <taxon>Neoptera</taxon>
        <taxon>Paraneoptera</taxon>
        <taxon>Hemiptera</taxon>
        <taxon>Heteroptera</taxon>
        <taxon>Panheteroptera</taxon>
        <taxon>Pentatomomorpha</taxon>
        <taxon>Pentatomoidea</taxon>
        <taxon>Pentatomidae</taxon>
        <taxon>Pentatominae</taxon>
        <taxon>Nezara</taxon>
    </lineage>
</organism>
<keyword evidence="3" id="KW-0548">Nucleotidyltransferase</keyword>
<dbReference type="InterPro" id="IPR036875">
    <property type="entry name" value="Znf_CCHC_sf"/>
</dbReference>
<evidence type="ECO:0000256" key="3">
    <source>
        <dbReference type="ARBA" id="ARBA00022695"/>
    </source>
</evidence>
<dbReference type="PROSITE" id="PS50053">
    <property type="entry name" value="UBIQUITIN_2"/>
    <property type="match status" value="1"/>
</dbReference>
<dbReference type="PROSITE" id="PS50158">
    <property type="entry name" value="ZF_CCHC"/>
    <property type="match status" value="1"/>
</dbReference>
<dbReference type="OrthoDB" id="6621374at2759"/>
<evidence type="ECO:0000256" key="4">
    <source>
        <dbReference type="ARBA" id="ARBA00022722"/>
    </source>
</evidence>
<evidence type="ECO:0000313" key="13">
    <source>
        <dbReference type="EMBL" id="CAH1395458.1"/>
    </source>
</evidence>
<dbReference type="SUPFAM" id="SSF50630">
    <property type="entry name" value="Acid proteases"/>
    <property type="match status" value="1"/>
</dbReference>
<evidence type="ECO:0000256" key="1">
    <source>
        <dbReference type="ARBA" id="ARBA00022670"/>
    </source>
</evidence>
<proteinExistence type="predicted"/>
<keyword evidence="6" id="KW-0378">Hydrolase</keyword>
<accession>A0A9P0H2U5</accession>
<dbReference type="InterPro" id="IPR050951">
    <property type="entry name" value="Retrovirus_Pol_polyprotein"/>
</dbReference>
<dbReference type="AlphaFoldDB" id="A0A9P0H2U5"/>
<dbReference type="GO" id="GO:0003677">
    <property type="term" value="F:DNA binding"/>
    <property type="evidence" value="ECO:0007669"/>
    <property type="project" value="UniProtKB-KW"/>
</dbReference>
<dbReference type="SUPFAM" id="SSF57756">
    <property type="entry name" value="Retrovirus zinc finger-like domains"/>
    <property type="match status" value="1"/>
</dbReference>
<feature type="region of interest" description="Disordered" evidence="10">
    <location>
        <begin position="1"/>
        <end position="38"/>
    </location>
</feature>
<dbReference type="SUPFAM" id="SSF56672">
    <property type="entry name" value="DNA/RNA polymerases"/>
    <property type="match status" value="1"/>
</dbReference>
<dbReference type="Gene3D" id="3.30.70.270">
    <property type="match status" value="1"/>
</dbReference>
<feature type="domain" description="Ubiquitin-like" evidence="11">
    <location>
        <begin position="43"/>
        <end position="103"/>
    </location>
</feature>
<evidence type="ECO:0000256" key="7">
    <source>
        <dbReference type="ARBA" id="ARBA00023125"/>
    </source>
</evidence>
<evidence type="ECO:0000256" key="6">
    <source>
        <dbReference type="ARBA" id="ARBA00022759"/>
    </source>
</evidence>
<evidence type="ECO:0000256" key="10">
    <source>
        <dbReference type="SAM" id="MobiDB-lite"/>
    </source>
</evidence>
<dbReference type="SUPFAM" id="SSF54236">
    <property type="entry name" value="Ubiquitin-like"/>
    <property type="match status" value="1"/>
</dbReference>
<dbReference type="InterPro" id="IPR022617">
    <property type="entry name" value="Rad60/SUMO-like_dom"/>
</dbReference>
<feature type="domain" description="CCHC-type" evidence="12">
    <location>
        <begin position="196"/>
        <end position="210"/>
    </location>
</feature>
<dbReference type="InterPro" id="IPR041577">
    <property type="entry name" value="RT_RNaseH_2"/>
</dbReference>
<dbReference type="InterPro" id="IPR043502">
    <property type="entry name" value="DNA/RNA_pol_sf"/>
</dbReference>
<keyword evidence="5" id="KW-0064">Aspartyl protease</keyword>
<keyword evidence="6" id="KW-0255">Endonuclease</keyword>
<dbReference type="Proteomes" id="UP001152798">
    <property type="component" value="Chromosome 3"/>
</dbReference>
<dbReference type="GO" id="GO:0016779">
    <property type="term" value="F:nucleotidyltransferase activity"/>
    <property type="evidence" value="ECO:0007669"/>
    <property type="project" value="UniProtKB-KW"/>
</dbReference>
<dbReference type="InterPro" id="IPR043128">
    <property type="entry name" value="Rev_trsase/Diguanyl_cyclase"/>
</dbReference>
<name>A0A9P0H2U5_NEZVI</name>
<dbReference type="SMART" id="SM00213">
    <property type="entry name" value="UBQ"/>
    <property type="match status" value="1"/>
</dbReference>
<evidence type="ECO:0000256" key="2">
    <source>
        <dbReference type="ARBA" id="ARBA00022679"/>
    </source>
</evidence>
<protein>
    <recommendedName>
        <fullName evidence="15">Retrovirus-related Pol polyprotein from transposon 17.6</fullName>
    </recommendedName>
</protein>
<dbReference type="InterPro" id="IPR001878">
    <property type="entry name" value="Znf_CCHC"/>
</dbReference>
<dbReference type="CDD" id="cd09274">
    <property type="entry name" value="RNase_HI_RT_Ty3"/>
    <property type="match status" value="1"/>
</dbReference>
<dbReference type="Gene3D" id="3.10.20.90">
    <property type="entry name" value="Phosphatidylinositol 3-kinase Catalytic Subunit, Chain A, domain 1"/>
    <property type="match status" value="1"/>
</dbReference>
<dbReference type="InterPro" id="IPR021109">
    <property type="entry name" value="Peptidase_aspartic_dom_sf"/>
</dbReference>
<dbReference type="EMBL" id="OV725079">
    <property type="protein sequence ID" value="CAH1395458.1"/>
    <property type="molecule type" value="Genomic_DNA"/>
</dbReference>
<dbReference type="InterPro" id="IPR000626">
    <property type="entry name" value="Ubiquitin-like_dom"/>
</dbReference>